<proteinExistence type="predicted"/>
<reference evidence="1 2" key="1">
    <citation type="submission" date="2020-08" db="EMBL/GenBank/DDBJ databases">
        <title>Complete genomes of novel bovine T4, rv5-like and Dillon viruses effective against Escherichia coli O157.</title>
        <authorList>
            <person name="Svab D."/>
            <person name="Falgenhauer L."/>
            <person name="Chakraborty T."/>
            <person name="Toth I."/>
        </authorList>
    </citation>
    <scope>NUCLEOTIDE SEQUENCE [LARGE SCALE GENOMIC DNA]</scope>
</reference>
<evidence type="ECO:0000313" key="1">
    <source>
        <dbReference type="EMBL" id="QNR53462.1"/>
    </source>
</evidence>
<organism evidence="1 2">
    <name type="scientific">Escherichia phage vb_EcoM_bov25_3</name>
    <dbReference type="NCBI Taxonomy" id="2763524"/>
    <lineage>
        <taxon>Viruses</taxon>
        <taxon>Duplodnaviria</taxon>
        <taxon>Heunggongvirae</taxon>
        <taxon>Uroviricota</taxon>
        <taxon>Caudoviricetes</taxon>
        <taxon>Vequintavirinae</taxon>
        <taxon>Vequintavirus</taxon>
        <taxon>Vequintavirus slur16</taxon>
    </lineage>
</organism>
<sequence length="59" mass="6597">MGEVLVEGCEHVREICNGGLEYGADDRMSGSSRRACSEKSILVFDPFSDFLRILKYPGR</sequence>
<name>A0A7H0XEM2_9CAUD</name>
<dbReference type="EMBL" id="MT884011">
    <property type="protein sequence ID" value="QNR53462.1"/>
    <property type="molecule type" value="Genomic_DNA"/>
</dbReference>
<accession>A0A7H0XEM2</accession>
<protein>
    <submittedName>
        <fullName evidence="1">Uncharacterized protein</fullName>
    </submittedName>
</protein>
<dbReference type="Proteomes" id="UP000516448">
    <property type="component" value="Segment"/>
</dbReference>
<evidence type="ECO:0000313" key="2">
    <source>
        <dbReference type="Proteomes" id="UP000516448"/>
    </source>
</evidence>